<dbReference type="Proteomes" id="UP001633002">
    <property type="component" value="Unassembled WGS sequence"/>
</dbReference>
<feature type="coiled-coil region" evidence="1">
    <location>
        <begin position="336"/>
        <end position="377"/>
    </location>
</feature>
<evidence type="ECO:0000313" key="4">
    <source>
        <dbReference type="Proteomes" id="UP001633002"/>
    </source>
</evidence>
<feature type="compositionally biased region" description="Basic and acidic residues" evidence="2">
    <location>
        <begin position="204"/>
        <end position="216"/>
    </location>
</feature>
<keyword evidence="1" id="KW-0175">Coiled coil</keyword>
<dbReference type="EMBL" id="JBJQOH010000008">
    <property type="protein sequence ID" value="KAL3676470.1"/>
    <property type="molecule type" value="Genomic_DNA"/>
</dbReference>
<feature type="compositionally biased region" description="Basic residues" evidence="2">
    <location>
        <begin position="75"/>
        <end position="84"/>
    </location>
</feature>
<reference evidence="3 4" key="1">
    <citation type="submission" date="2024-09" db="EMBL/GenBank/DDBJ databases">
        <title>Chromosome-scale assembly of Riccia sorocarpa.</title>
        <authorList>
            <person name="Paukszto L."/>
        </authorList>
    </citation>
    <scope>NUCLEOTIDE SEQUENCE [LARGE SCALE GENOMIC DNA]</scope>
    <source>
        <strain evidence="3">LP-2024</strain>
        <tissue evidence="3">Aerial parts of the thallus</tissue>
    </source>
</reference>
<organism evidence="3 4">
    <name type="scientific">Riccia sorocarpa</name>
    <dbReference type="NCBI Taxonomy" id="122646"/>
    <lineage>
        <taxon>Eukaryota</taxon>
        <taxon>Viridiplantae</taxon>
        <taxon>Streptophyta</taxon>
        <taxon>Embryophyta</taxon>
        <taxon>Marchantiophyta</taxon>
        <taxon>Marchantiopsida</taxon>
        <taxon>Marchantiidae</taxon>
        <taxon>Marchantiales</taxon>
        <taxon>Ricciaceae</taxon>
        <taxon>Riccia</taxon>
    </lineage>
</organism>
<protein>
    <submittedName>
        <fullName evidence="3">Uncharacterized protein</fullName>
    </submittedName>
</protein>
<feature type="region of interest" description="Disordered" evidence="2">
    <location>
        <begin position="179"/>
        <end position="245"/>
    </location>
</feature>
<comment type="caution">
    <text evidence="3">The sequence shown here is derived from an EMBL/GenBank/DDBJ whole genome shotgun (WGS) entry which is preliminary data.</text>
</comment>
<gene>
    <name evidence="3" type="ORF">R1sor_026418</name>
</gene>
<proteinExistence type="predicted"/>
<dbReference type="AlphaFoldDB" id="A0ABD3GBC9"/>
<feature type="region of interest" description="Disordered" evidence="2">
    <location>
        <begin position="34"/>
        <end position="117"/>
    </location>
</feature>
<name>A0ABD3GBC9_9MARC</name>
<sequence>MSWTKLGAKIAREAMGRETEYDFDPADIARQAANKITGMDVQTSPPPLRPVNVSVSTSDPSAVRTLEQGTEKRKEGKKRPRVPKKPMPPPLVPTPELAGLPIPGNPKDDESLIPPKGIPGEVALGIRYNTNEFFPDFNSQRTWDSVDLSIALNTISRERRLAARREVYRMKVKMDGRLVEPVDPDEADKSQKRKKKPASTQEGAPKRPKSEPKPKTSEPPVVAEEQKGTFSRKGKEKVVGFPTQPPVDTVAEERLMTKLAVKASRLDSFVDPSLPTPTGQTSGRGNNQMSAADFTAQVNQIFGNLRCEGHMTQSMSNMASTLLMAMEEHSRVWKFWASLEDQLAQAKKEEEVLKAKILDLEKEKRLMNERVAMMEKKDLYELLKAKMQGYQIANHPGANHHLENLNLTITRKWTRNPDVGLR</sequence>
<keyword evidence="4" id="KW-1185">Reference proteome</keyword>
<evidence type="ECO:0000256" key="1">
    <source>
        <dbReference type="SAM" id="Coils"/>
    </source>
</evidence>
<accession>A0ABD3GBC9</accession>
<evidence type="ECO:0000256" key="2">
    <source>
        <dbReference type="SAM" id="MobiDB-lite"/>
    </source>
</evidence>
<evidence type="ECO:0000313" key="3">
    <source>
        <dbReference type="EMBL" id="KAL3676470.1"/>
    </source>
</evidence>